<dbReference type="GeneID" id="36374600"/>
<dbReference type="STRING" id="34506.A0A090KXM4"/>
<keyword evidence="7" id="KW-1185">Reference proteome</keyword>
<evidence type="ECO:0000256" key="4">
    <source>
        <dbReference type="RuleBase" id="RU361235"/>
    </source>
</evidence>
<protein>
    <recommendedName>
        <fullName evidence="4">Carboxylic ester hydrolase</fullName>
        <ecNumber evidence="4">3.1.1.-</ecNumber>
    </recommendedName>
</protein>
<evidence type="ECO:0000256" key="2">
    <source>
        <dbReference type="ARBA" id="ARBA00022487"/>
    </source>
</evidence>
<dbReference type="PANTHER" id="PTHR45580">
    <property type="entry name" value="PROTEIN CBG05369"/>
    <property type="match status" value="1"/>
</dbReference>
<evidence type="ECO:0000313" key="9">
    <source>
        <dbReference type="WormBase" id="SRAE_1000050800"/>
    </source>
</evidence>
<sequence>MVKIYQIYLVLFNILLLICYCKNFDEEYYTIRKISNGFIRGRIGKGDKNETGFVYLGIPYAKPPINDLRYKKPLPPDNWNGIKNVTKIGKVCLWDSGETSRKWNPEEMSEDCLQINVYTSKWCIDNGGCPVLLYLHGGQYIFGGTDLLNEKSLIENFANDNNKVVFTSINFRLGSLGYFSLNGRLNLSMDTNVALFDVLRALKWINKEIDIFGGNPGNVALMGHSAGATAAAYVYTSPRSVGLIHRIIFLGGPITYPYFKNANEDYSRKVSILANCSNYMTNWNSKNDIEIVLYCLRNVNGIDIVKSQRKVDEYGYRIYGPVSDVGIDSFMIEPWSELIKKRPKIPILVGGTKYEIQEGTAALKTLTNNTIIVDIDKLKILCRTYIYLYTMKDYDKGIDKCIEMYKNSINKTMSISDDALFFKTNYYLCNEATKIGGNAYLYKFDYDKIGNAIKRYNLSLPEPYHGNDLIYITGEKKNIFKDIDYKIQAIYIRMFINFLNNGDPSDKDIKFEKYNEKKQNYFIFDFKNDKNLSLIGMKNGYHKDDIKFWVNDIFKIPGGASPKEDESDWIKYSPSYFALTTGKDVGNFTYPESYWNITVKNLSSTENTSNVSSSKYFNEIALLFFIALFIRK</sequence>
<dbReference type="AlphaFoldDB" id="A0A090KXM4"/>
<dbReference type="OrthoDB" id="19653at2759"/>
<dbReference type="EMBL" id="LN609528">
    <property type="protein sequence ID" value="CEF62235.1"/>
    <property type="molecule type" value="Genomic_DNA"/>
</dbReference>
<dbReference type="InterPro" id="IPR002018">
    <property type="entry name" value="CarbesteraseB"/>
</dbReference>
<accession>A0A090KXM4</accession>
<dbReference type="Gene3D" id="3.40.50.1820">
    <property type="entry name" value="alpha/beta hydrolase"/>
    <property type="match status" value="1"/>
</dbReference>
<keyword evidence="4" id="KW-0732">Signal</keyword>
<evidence type="ECO:0000256" key="3">
    <source>
        <dbReference type="ARBA" id="ARBA00022801"/>
    </source>
</evidence>
<keyword evidence="2" id="KW-0719">Serine esterase</keyword>
<organism evidence="6">
    <name type="scientific">Strongyloides ratti</name>
    <name type="common">Parasitic roundworm</name>
    <dbReference type="NCBI Taxonomy" id="34506"/>
    <lineage>
        <taxon>Eukaryota</taxon>
        <taxon>Metazoa</taxon>
        <taxon>Ecdysozoa</taxon>
        <taxon>Nematoda</taxon>
        <taxon>Chromadorea</taxon>
        <taxon>Rhabditida</taxon>
        <taxon>Tylenchina</taxon>
        <taxon>Panagrolaimomorpha</taxon>
        <taxon>Strongyloidoidea</taxon>
        <taxon>Strongyloididae</taxon>
        <taxon>Strongyloides</taxon>
    </lineage>
</organism>
<evidence type="ECO:0000313" key="7">
    <source>
        <dbReference type="Proteomes" id="UP000035682"/>
    </source>
</evidence>
<dbReference type="GO" id="GO:0052689">
    <property type="term" value="F:carboxylic ester hydrolase activity"/>
    <property type="evidence" value="ECO:0007669"/>
    <property type="project" value="UniProtKB-KW"/>
</dbReference>
<keyword evidence="3 4" id="KW-0378">Hydrolase</keyword>
<dbReference type="SUPFAM" id="SSF53474">
    <property type="entry name" value="alpha/beta-Hydrolases"/>
    <property type="match status" value="1"/>
</dbReference>
<reference evidence="8" key="2">
    <citation type="submission" date="2020-12" db="UniProtKB">
        <authorList>
            <consortium name="WormBaseParasite"/>
        </authorList>
    </citation>
    <scope>IDENTIFICATION</scope>
</reference>
<evidence type="ECO:0000313" key="8">
    <source>
        <dbReference type="WBParaSite" id="SRAE_1000050800.1"/>
    </source>
</evidence>
<dbReference type="EC" id="3.1.1.-" evidence="4"/>
<feature type="signal peptide" evidence="4">
    <location>
        <begin position="1"/>
        <end position="21"/>
    </location>
</feature>
<name>A0A090KXM4_STRRB</name>
<dbReference type="ESTHER" id="strrb-a0a090kxm4">
    <property type="family name" value="Carb_B_Nematoda"/>
</dbReference>
<reference evidence="6 7" key="1">
    <citation type="submission" date="2014-09" db="EMBL/GenBank/DDBJ databases">
        <authorList>
            <person name="Martin A.A."/>
        </authorList>
    </citation>
    <scope>NUCLEOTIDE SEQUENCE</scope>
    <source>
        <strain evidence="7">ED321</strain>
        <strain evidence="6">ED321 Heterogonic</strain>
    </source>
</reference>
<dbReference type="PANTHER" id="PTHR45580:SF7">
    <property type="entry name" value="CARBOXYLESTERASE TYPE B DOMAIN-CONTAINING PROTEIN-RELATED"/>
    <property type="match status" value="1"/>
</dbReference>
<dbReference type="OMA" id="NANEDYS"/>
<gene>
    <name evidence="6 8 9" type="ORF">SRAE_1000050800</name>
</gene>
<dbReference type="InterPro" id="IPR019826">
    <property type="entry name" value="Carboxylesterase_B_AS"/>
</dbReference>
<evidence type="ECO:0000259" key="5">
    <source>
        <dbReference type="Pfam" id="PF00135"/>
    </source>
</evidence>
<dbReference type="WBParaSite" id="SRAE_1000050800.1">
    <property type="protein sequence ID" value="SRAE_1000050800.1"/>
    <property type="gene ID" value="WBGene00257105"/>
</dbReference>
<comment type="similarity">
    <text evidence="1 4">Belongs to the type-B carboxylesterase/lipase family.</text>
</comment>
<evidence type="ECO:0000256" key="1">
    <source>
        <dbReference type="ARBA" id="ARBA00005964"/>
    </source>
</evidence>
<feature type="domain" description="Carboxylesterase type B" evidence="5">
    <location>
        <begin position="31"/>
        <end position="549"/>
    </location>
</feature>
<dbReference type="Proteomes" id="UP000035682">
    <property type="component" value="Unplaced"/>
</dbReference>
<dbReference type="RefSeq" id="XP_024501437.1">
    <property type="nucleotide sequence ID" value="XM_024647349.1"/>
</dbReference>
<proteinExistence type="inferred from homology"/>
<dbReference type="PROSITE" id="PS00122">
    <property type="entry name" value="CARBOXYLESTERASE_B_1"/>
    <property type="match status" value="1"/>
</dbReference>
<dbReference type="WormBase" id="SRAE_1000050800">
    <property type="protein sequence ID" value="SRP03338"/>
    <property type="gene ID" value="WBGene00257105"/>
</dbReference>
<dbReference type="InterPro" id="IPR029058">
    <property type="entry name" value="AB_hydrolase_fold"/>
</dbReference>
<dbReference type="Pfam" id="PF00135">
    <property type="entry name" value="COesterase"/>
    <property type="match status" value="1"/>
</dbReference>
<feature type="chain" id="PRO_5015017686" description="Carboxylic ester hydrolase" evidence="4">
    <location>
        <begin position="22"/>
        <end position="632"/>
    </location>
</feature>
<dbReference type="CTD" id="36374600"/>
<evidence type="ECO:0000313" key="6">
    <source>
        <dbReference type="EMBL" id="CEF62235.1"/>
    </source>
</evidence>